<proteinExistence type="predicted"/>
<dbReference type="eggNOG" id="ENOG5031BIT">
    <property type="taxonomic scope" value="Bacteria"/>
</dbReference>
<protein>
    <submittedName>
        <fullName evidence="1">Malate dehydrogenase domain protein</fullName>
    </submittedName>
</protein>
<evidence type="ECO:0000313" key="1">
    <source>
        <dbReference type="EMBL" id="ABI77872.1"/>
    </source>
</evidence>
<dbReference type="STRING" id="228405.HNE_1722"/>
<dbReference type="AlphaFoldDB" id="Q0C1G5"/>
<evidence type="ECO:0000313" key="2">
    <source>
        <dbReference type="Proteomes" id="UP000001959"/>
    </source>
</evidence>
<dbReference type="HOGENOM" id="CLU_831239_0_0_5"/>
<accession>Q0C1G5</accession>
<reference evidence="1 2" key="1">
    <citation type="journal article" date="2006" name="J. Bacteriol.">
        <title>Comparative genomic evidence for a close relationship between the dimorphic prosthecate bacteria Hyphomonas neptunium and Caulobacter crescentus.</title>
        <authorList>
            <person name="Badger J.H."/>
            <person name="Hoover T.R."/>
            <person name="Brun Y.V."/>
            <person name="Weiner R.M."/>
            <person name="Laub M.T."/>
            <person name="Alexandre G."/>
            <person name="Mrazek J."/>
            <person name="Ren Q."/>
            <person name="Paulsen I.T."/>
            <person name="Nelson K.E."/>
            <person name="Khouri H.M."/>
            <person name="Radune D."/>
            <person name="Sosa J."/>
            <person name="Dodson R.J."/>
            <person name="Sullivan S.A."/>
            <person name="Rosovitz M.J."/>
            <person name="Madupu R."/>
            <person name="Brinkac L.M."/>
            <person name="Durkin A.S."/>
            <person name="Daugherty S.C."/>
            <person name="Kothari S.P."/>
            <person name="Giglio M.G."/>
            <person name="Zhou L."/>
            <person name="Haft D.H."/>
            <person name="Selengut J.D."/>
            <person name="Davidsen T.M."/>
            <person name="Yang Q."/>
            <person name="Zafar N."/>
            <person name="Ward N.L."/>
        </authorList>
    </citation>
    <scope>NUCLEOTIDE SEQUENCE [LARGE SCALE GENOMIC DNA]</scope>
    <source>
        <strain evidence="1 2">ATCC 15444</strain>
    </source>
</reference>
<dbReference type="RefSeq" id="WP_011646728.1">
    <property type="nucleotide sequence ID" value="NC_008358.1"/>
</dbReference>
<dbReference type="EMBL" id="CP000158">
    <property type="protein sequence ID" value="ABI77872.1"/>
    <property type="molecule type" value="Genomic_DNA"/>
</dbReference>
<gene>
    <name evidence="1" type="ordered locus">HNE_1722</name>
</gene>
<keyword evidence="2" id="KW-1185">Reference proteome</keyword>
<name>Q0C1G5_HYPNA</name>
<sequence>MSGVIESPLAAILAETRRQLGQDYAWPDPSSGLAYLLLKRHQKSLKGVMASTPPSVDAQLLRRSPVLAAYGYLADQLSDGDQSSWMEAVEHLRGRDPYPANRDSFVHNPIEVLGLAHGLTILRDDQAGHRSWLSSVLRRGLNKNELETASTRCAANLAIAQLEGAPAEPNATPDYQTLPMPDLILLSALALAFPSEGVLEIHDIEAALQTKLLREAISISDVASAAALSVFAERLIDRFSLGPQSSTTLEKVEALCRRFPLLSHALQRRYAGRPSFEINDEYDVQDLFGAILHLHFDDVRSEEVTPSYAGNSSRVDFYLPEARMIVEVKMTRKSLGQKEVVNQLIEDAARYAAMDHVDTLVCLVFDPHRYCKNPAAIEADVAESGRRLRVVPIVCPKGL</sequence>
<dbReference type="Proteomes" id="UP000001959">
    <property type="component" value="Chromosome"/>
</dbReference>
<organism evidence="1 2">
    <name type="scientific">Hyphomonas neptunium (strain ATCC 15444)</name>
    <dbReference type="NCBI Taxonomy" id="228405"/>
    <lineage>
        <taxon>Bacteria</taxon>
        <taxon>Pseudomonadati</taxon>
        <taxon>Pseudomonadota</taxon>
        <taxon>Alphaproteobacteria</taxon>
        <taxon>Hyphomonadales</taxon>
        <taxon>Hyphomonadaceae</taxon>
        <taxon>Hyphomonas</taxon>
    </lineage>
</organism>
<dbReference type="Pfam" id="PF18742">
    <property type="entry name" value="DpnII-MboI"/>
    <property type="match status" value="1"/>
</dbReference>
<dbReference type="KEGG" id="hne:HNE_1722"/>